<proteinExistence type="predicted"/>
<protein>
    <submittedName>
        <fullName evidence="2">Uncharacterized protein</fullName>
    </submittedName>
</protein>
<feature type="region of interest" description="Disordered" evidence="1">
    <location>
        <begin position="49"/>
        <end position="79"/>
    </location>
</feature>
<name>A0A0C9VJ60_SPHS4</name>
<organism evidence="2 3">
    <name type="scientific">Sphaerobolus stellatus (strain SS14)</name>
    <dbReference type="NCBI Taxonomy" id="990650"/>
    <lineage>
        <taxon>Eukaryota</taxon>
        <taxon>Fungi</taxon>
        <taxon>Dikarya</taxon>
        <taxon>Basidiomycota</taxon>
        <taxon>Agaricomycotina</taxon>
        <taxon>Agaricomycetes</taxon>
        <taxon>Phallomycetidae</taxon>
        <taxon>Geastrales</taxon>
        <taxon>Sphaerobolaceae</taxon>
        <taxon>Sphaerobolus</taxon>
    </lineage>
</organism>
<evidence type="ECO:0000313" key="2">
    <source>
        <dbReference type="EMBL" id="KIJ37645.1"/>
    </source>
</evidence>
<dbReference type="HOGENOM" id="CLU_2607560_0_0_1"/>
<sequence length="79" mass="8285">MEATQSQMRQERHTGHSHTRPSSSYGCAEAEGTAVDGMWQRAAVVTSLGQPHATPSRTAAVESDATDAIPPIHAASSVI</sequence>
<reference evidence="2 3" key="1">
    <citation type="submission" date="2014-06" db="EMBL/GenBank/DDBJ databases">
        <title>Evolutionary Origins and Diversification of the Mycorrhizal Mutualists.</title>
        <authorList>
            <consortium name="DOE Joint Genome Institute"/>
            <consortium name="Mycorrhizal Genomics Consortium"/>
            <person name="Kohler A."/>
            <person name="Kuo A."/>
            <person name="Nagy L.G."/>
            <person name="Floudas D."/>
            <person name="Copeland A."/>
            <person name="Barry K.W."/>
            <person name="Cichocki N."/>
            <person name="Veneault-Fourrey C."/>
            <person name="LaButti K."/>
            <person name="Lindquist E.A."/>
            <person name="Lipzen A."/>
            <person name="Lundell T."/>
            <person name="Morin E."/>
            <person name="Murat C."/>
            <person name="Riley R."/>
            <person name="Ohm R."/>
            <person name="Sun H."/>
            <person name="Tunlid A."/>
            <person name="Henrissat B."/>
            <person name="Grigoriev I.V."/>
            <person name="Hibbett D.S."/>
            <person name="Martin F."/>
        </authorList>
    </citation>
    <scope>NUCLEOTIDE SEQUENCE [LARGE SCALE GENOMIC DNA]</scope>
    <source>
        <strain evidence="2 3">SS14</strain>
    </source>
</reference>
<feature type="region of interest" description="Disordered" evidence="1">
    <location>
        <begin position="1"/>
        <end position="29"/>
    </location>
</feature>
<gene>
    <name evidence="2" type="ORF">M422DRAFT_259736</name>
</gene>
<accession>A0A0C9VJ60</accession>
<keyword evidence="3" id="KW-1185">Reference proteome</keyword>
<evidence type="ECO:0000313" key="3">
    <source>
        <dbReference type="Proteomes" id="UP000054279"/>
    </source>
</evidence>
<dbReference type="EMBL" id="KN837167">
    <property type="protein sequence ID" value="KIJ37645.1"/>
    <property type="molecule type" value="Genomic_DNA"/>
</dbReference>
<evidence type="ECO:0000256" key="1">
    <source>
        <dbReference type="SAM" id="MobiDB-lite"/>
    </source>
</evidence>
<dbReference type="AlphaFoldDB" id="A0A0C9VJ60"/>
<dbReference type="Proteomes" id="UP000054279">
    <property type="component" value="Unassembled WGS sequence"/>
</dbReference>